<feature type="compositionally biased region" description="Low complexity" evidence="1">
    <location>
        <begin position="43"/>
        <end position="60"/>
    </location>
</feature>
<dbReference type="OrthoDB" id="5570013at2759"/>
<feature type="compositionally biased region" description="Basic and acidic residues" evidence="1">
    <location>
        <begin position="631"/>
        <end position="642"/>
    </location>
</feature>
<keyword evidence="2" id="KW-0472">Membrane</keyword>
<dbReference type="EMBL" id="JMSN01000005">
    <property type="protein sequence ID" value="KDN52985.1"/>
    <property type="molecule type" value="Genomic_DNA"/>
</dbReference>
<evidence type="ECO:0000256" key="1">
    <source>
        <dbReference type="SAM" id="MobiDB-lite"/>
    </source>
</evidence>
<evidence type="ECO:0000256" key="2">
    <source>
        <dbReference type="SAM" id="Phobius"/>
    </source>
</evidence>
<comment type="caution">
    <text evidence="3">The sequence shown here is derived from an EMBL/GenBank/DDBJ whole genome shotgun (WGS) entry which is preliminary data.</text>
</comment>
<reference evidence="3 4" key="1">
    <citation type="submission" date="2014-05" db="EMBL/GenBank/DDBJ databases">
        <title>Draft genome sequence of a rare smut relative, Tilletiaria anomala UBC 951.</title>
        <authorList>
            <consortium name="DOE Joint Genome Institute"/>
            <person name="Toome M."/>
            <person name="Kuo A."/>
            <person name="Henrissat B."/>
            <person name="Lipzen A."/>
            <person name="Tritt A."/>
            <person name="Yoshinaga Y."/>
            <person name="Zane M."/>
            <person name="Barry K."/>
            <person name="Grigoriev I.V."/>
            <person name="Spatafora J.W."/>
            <person name="Aimea M.C."/>
        </authorList>
    </citation>
    <scope>NUCLEOTIDE SEQUENCE [LARGE SCALE GENOMIC DNA]</scope>
    <source>
        <strain evidence="3 4">UBC 951</strain>
    </source>
</reference>
<keyword evidence="2" id="KW-0812">Transmembrane</keyword>
<dbReference type="AlphaFoldDB" id="A0A066WQR3"/>
<accession>A0A066WQR3</accession>
<feature type="compositionally biased region" description="Basic and acidic residues" evidence="1">
    <location>
        <begin position="32"/>
        <end position="42"/>
    </location>
</feature>
<feature type="region of interest" description="Disordered" evidence="1">
    <location>
        <begin position="613"/>
        <end position="642"/>
    </location>
</feature>
<organism evidence="3 4">
    <name type="scientific">Tilletiaria anomala (strain ATCC 24038 / CBS 436.72 / UBC 951)</name>
    <dbReference type="NCBI Taxonomy" id="1037660"/>
    <lineage>
        <taxon>Eukaryota</taxon>
        <taxon>Fungi</taxon>
        <taxon>Dikarya</taxon>
        <taxon>Basidiomycota</taxon>
        <taxon>Ustilaginomycotina</taxon>
        <taxon>Exobasidiomycetes</taxon>
        <taxon>Georgefischeriales</taxon>
        <taxon>Tilletiariaceae</taxon>
        <taxon>Tilletiaria</taxon>
    </lineage>
</organism>
<feature type="compositionally biased region" description="Polar residues" evidence="1">
    <location>
        <begin position="613"/>
        <end position="622"/>
    </location>
</feature>
<proteinExistence type="predicted"/>
<protein>
    <submittedName>
        <fullName evidence="3">Uncharacterized protein</fullName>
    </submittedName>
</protein>
<dbReference type="RefSeq" id="XP_013245824.1">
    <property type="nucleotide sequence ID" value="XM_013390370.1"/>
</dbReference>
<name>A0A066WQR3_TILAU</name>
<feature type="transmembrane region" description="Helical" evidence="2">
    <location>
        <begin position="146"/>
        <end position="168"/>
    </location>
</feature>
<evidence type="ECO:0000313" key="4">
    <source>
        <dbReference type="Proteomes" id="UP000027361"/>
    </source>
</evidence>
<dbReference type="OMA" id="WHNCASI"/>
<dbReference type="HOGENOM" id="CLU_431616_0_0_1"/>
<dbReference type="GeneID" id="25267106"/>
<dbReference type="Proteomes" id="UP000027361">
    <property type="component" value="Unassembled WGS sequence"/>
</dbReference>
<keyword evidence="2" id="KW-1133">Transmembrane helix</keyword>
<keyword evidence="4" id="KW-1185">Reference proteome</keyword>
<gene>
    <name evidence="3" type="ORF">K437DRAFT_292661</name>
</gene>
<feature type="region of interest" description="Disordered" evidence="1">
    <location>
        <begin position="1"/>
        <end position="62"/>
    </location>
</feature>
<evidence type="ECO:0000313" key="3">
    <source>
        <dbReference type="EMBL" id="KDN52985.1"/>
    </source>
</evidence>
<dbReference type="InParanoid" id="A0A066WQR3"/>
<sequence>MSSSNARNHDSVPLLHADEDEADTRFTIAEEVEVREHHDRGESSSSGAAGRRISASESSLAGGGSIGGYRYEIQDSAGESASSSANAKYPPLPPSYDDVIRENRNKTSFYSTVSQHISSLPQCVPEGLRDSAKEGWRKLKMLVWKLWPSSRLAHTFLILAGLWVLVVLTGPSFESFSSGGDAGVAWKWEDIKPYEEPPLPFKGDGEIRQNATWTLEGCAAEADQSGWFWGTWCYSKTNFELTVPPSFGAGDRLYILADPPHGNVPSNDHRGTVRGVVRFVEEKEDRGPVGDGKARIKVHVKARYSKVAERYFRGVTVARIGLGRYDEGIGIYTRPSFPHMGRIGQQEPLTFEVIIRIPKHTPIPQFEVTTSAMDVVVFDGDAGDATSTETSALSSRHFDIIHSDRSTKTHFGNLYISSDAGLIGIGRSLGRPLRADGTVKLHTKTGNIAIAGDVAAQMLDFRSESGGIRLLKHIKVEAWREGTLMTQDAVIFLEQGSLVRGTTLVASTQNGRIDSNGRGIGRGVWYANHSLSLTSQTGHIGANIGVEKPQAAGFRPKEGFPRKVTVKTSTLESSVDIVYVEQADDVPLDVVAHSDKGAVSVALHPNFVGSVHLQGSSSSDAVNPNRGKGPKGHERHLEVNRKKEGWSKFMADGKIWRDNAKEIGEQSSVTVTTSVGRAKLRFDS</sequence>